<keyword evidence="11" id="KW-0503">Monooxygenase</keyword>
<evidence type="ECO:0000256" key="8">
    <source>
        <dbReference type="ARBA" id="ARBA00022848"/>
    </source>
</evidence>
<keyword evidence="12" id="KW-0472">Membrane</keyword>
<dbReference type="GO" id="GO:0004497">
    <property type="term" value="F:monooxygenase activity"/>
    <property type="evidence" value="ECO:0007669"/>
    <property type="project" value="UniProtKB-KW"/>
</dbReference>
<comment type="cofactor">
    <cofactor evidence="1">
        <name>heme</name>
        <dbReference type="ChEBI" id="CHEBI:30413"/>
    </cofactor>
</comment>
<keyword evidence="7" id="KW-0256">Endoplasmic reticulum</keyword>
<protein>
    <recommendedName>
        <fullName evidence="15">Cytochrome P450</fullName>
    </recommendedName>
</protein>
<name>A0AAV8WJY8_9CUCU</name>
<dbReference type="GO" id="GO:0020037">
    <property type="term" value="F:heme binding"/>
    <property type="evidence" value="ECO:0007669"/>
    <property type="project" value="InterPro"/>
</dbReference>
<sequence>MIVDLDVLKHILVKDFNNFVDRGFYSNEKDDPISAHLFALGGQKWKNLRAKMTPAFTSGKLKAMFPTVMDAGVILEKYIEEHAKIKQAIDIKEVLGKKFCSPTFSKSKV</sequence>
<keyword evidence="8" id="KW-0492">Microsome</keyword>
<dbReference type="SUPFAM" id="SSF48264">
    <property type="entry name" value="Cytochrome P450"/>
    <property type="match status" value="1"/>
</dbReference>
<evidence type="ECO:0000256" key="6">
    <source>
        <dbReference type="ARBA" id="ARBA00022723"/>
    </source>
</evidence>
<comment type="caution">
    <text evidence="13">The sequence shown here is derived from an EMBL/GenBank/DDBJ whole genome shotgun (WGS) entry which is preliminary data.</text>
</comment>
<evidence type="ECO:0000256" key="10">
    <source>
        <dbReference type="ARBA" id="ARBA00023004"/>
    </source>
</evidence>
<evidence type="ECO:0000256" key="11">
    <source>
        <dbReference type="ARBA" id="ARBA00023033"/>
    </source>
</evidence>
<evidence type="ECO:0000256" key="4">
    <source>
        <dbReference type="ARBA" id="ARBA00010617"/>
    </source>
</evidence>
<evidence type="ECO:0000256" key="3">
    <source>
        <dbReference type="ARBA" id="ARBA00004406"/>
    </source>
</evidence>
<keyword evidence="9" id="KW-0560">Oxidoreductase</keyword>
<comment type="similarity">
    <text evidence="4">Belongs to the cytochrome P450 family.</text>
</comment>
<keyword evidence="10" id="KW-0408">Iron</keyword>
<evidence type="ECO:0000256" key="1">
    <source>
        <dbReference type="ARBA" id="ARBA00001971"/>
    </source>
</evidence>
<dbReference type="PANTHER" id="PTHR24292">
    <property type="entry name" value="CYTOCHROME P450"/>
    <property type="match status" value="1"/>
</dbReference>
<gene>
    <name evidence="13" type="ORF">NQ314_020515</name>
</gene>
<accession>A0AAV8WJY8</accession>
<comment type="subcellular location">
    <subcellularLocation>
        <location evidence="3">Endoplasmic reticulum membrane</location>
        <topology evidence="3">Peripheral membrane protein</topology>
    </subcellularLocation>
    <subcellularLocation>
        <location evidence="2">Microsome membrane</location>
        <topology evidence="2">Peripheral membrane protein</topology>
    </subcellularLocation>
</comment>
<evidence type="ECO:0000256" key="7">
    <source>
        <dbReference type="ARBA" id="ARBA00022824"/>
    </source>
</evidence>
<keyword evidence="5" id="KW-0349">Heme</keyword>
<proteinExistence type="inferred from homology"/>
<dbReference type="EMBL" id="JANEYF010005736">
    <property type="protein sequence ID" value="KAJ8927069.1"/>
    <property type="molecule type" value="Genomic_DNA"/>
</dbReference>
<evidence type="ECO:0000313" key="13">
    <source>
        <dbReference type="EMBL" id="KAJ8927069.1"/>
    </source>
</evidence>
<evidence type="ECO:0000256" key="5">
    <source>
        <dbReference type="ARBA" id="ARBA00022617"/>
    </source>
</evidence>
<dbReference type="GO" id="GO:0005789">
    <property type="term" value="C:endoplasmic reticulum membrane"/>
    <property type="evidence" value="ECO:0007669"/>
    <property type="project" value="UniProtKB-SubCell"/>
</dbReference>
<dbReference type="Gene3D" id="1.10.630.10">
    <property type="entry name" value="Cytochrome P450"/>
    <property type="match status" value="1"/>
</dbReference>
<reference evidence="13" key="1">
    <citation type="journal article" date="2023" name="Insect Mol. Biol.">
        <title>Genome sequencing provides insights into the evolution of gene families encoding plant cell wall-degrading enzymes in longhorned beetles.</title>
        <authorList>
            <person name="Shin N.R."/>
            <person name="Okamura Y."/>
            <person name="Kirsch R."/>
            <person name="Pauchet Y."/>
        </authorList>
    </citation>
    <scope>NUCLEOTIDE SEQUENCE</scope>
    <source>
        <strain evidence="13">RBIC_L_NR</strain>
    </source>
</reference>
<dbReference type="PANTHER" id="PTHR24292:SF100">
    <property type="entry name" value="CYTOCHROME P450 6A16, ISOFORM B-RELATED"/>
    <property type="match status" value="1"/>
</dbReference>
<organism evidence="13 14">
    <name type="scientific">Rhamnusium bicolor</name>
    <dbReference type="NCBI Taxonomy" id="1586634"/>
    <lineage>
        <taxon>Eukaryota</taxon>
        <taxon>Metazoa</taxon>
        <taxon>Ecdysozoa</taxon>
        <taxon>Arthropoda</taxon>
        <taxon>Hexapoda</taxon>
        <taxon>Insecta</taxon>
        <taxon>Pterygota</taxon>
        <taxon>Neoptera</taxon>
        <taxon>Endopterygota</taxon>
        <taxon>Coleoptera</taxon>
        <taxon>Polyphaga</taxon>
        <taxon>Cucujiformia</taxon>
        <taxon>Chrysomeloidea</taxon>
        <taxon>Cerambycidae</taxon>
        <taxon>Lepturinae</taxon>
        <taxon>Rhagiini</taxon>
        <taxon>Rhamnusium</taxon>
    </lineage>
</organism>
<dbReference type="InterPro" id="IPR036396">
    <property type="entry name" value="Cyt_P450_sf"/>
</dbReference>
<evidence type="ECO:0000256" key="9">
    <source>
        <dbReference type="ARBA" id="ARBA00023002"/>
    </source>
</evidence>
<dbReference type="InterPro" id="IPR001128">
    <property type="entry name" value="Cyt_P450"/>
</dbReference>
<keyword evidence="6" id="KW-0479">Metal-binding</keyword>
<evidence type="ECO:0000256" key="2">
    <source>
        <dbReference type="ARBA" id="ARBA00004174"/>
    </source>
</evidence>
<evidence type="ECO:0000256" key="12">
    <source>
        <dbReference type="ARBA" id="ARBA00023136"/>
    </source>
</evidence>
<evidence type="ECO:0008006" key="15">
    <source>
        <dbReference type="Google" id="ProtNLM"/>
    </source>
</evidence>
<dbReference type="AlphaFoldDB" id="A0AAV8WJY8"/>
<dbReference type="GO" id="GO:0016705">
    <property type="term" value="F:oxidoreductase activity, acting on paired donors, with incorporation or reduction of molecular oxygen"/>
    <property type="evidence" value="ECO:0007669"/>
    <property type="project" value="InterPro"/>
</dbReference>
<dbReference type="InterPro" id="IPR050476">
    <property type="entry name" value="Insect_CytP450_Detox"/>
</dbReference>
<dbReference type="GO" id="GO:0005506">
    <property type="term" value="F:iron ion binding"/>
    <property type="evidence" value="ECO:0007669"/>
    <property type="project" value="InterPro"/>
</dbReference>
<dbReference type="Proteomes" id="UP001162156">
    <property type="component" value="Unassembled WGS sequence"/>
</dbReference>
<evidence type="ECO:0000313" key="14">
    <source>
        <dbReference type="Proteomes" id="UP001162156"/>
    </source>
</evidence>
<keyword evidence="14" id="KW-1185">Reference proteome</keyword>
<dbReference type="Pfam" id="PF00067">
    <property type="entry name" value="p450"/>
    <property type="match status" value="1"/>
</dbReference>